<evidence type="ECO:0000313" key="3">
    <source>
        <dbReference type="EMBL" id="CAF4287117.1"/>
    </source>
</evidence>
<dbReference type="Gene3D" id="2.60.120.920">
    <property type="match status" value="1"/>
</dbReference>
<evidence type="ECO:0000313" key="2">
    <source>
        <dbReference type="EMBL" id="CAF1498420.1"/>
    </source>
</evidence>
<protein>
    <submittedName>
        <fullName evidence="1">Uncharacterized protein</fullName>
    </submittedName>
</protein>
<dbReference type="InterPro" id="IPR043136">
    <property type="entry name" value="B30.2/SPRY_sf"/>
</dbReference>
<evidence type="ECO:0000313" key="1">
    <source>
        <dbReference type="EMBL" id="CAF1472324.1"/>
    </source>
</evidence>
<dbReference type="EMBL" id="CAJOBC010086082">
    <property type="protein sequence ID" value="CAF4339648.1"/>
    <property type="molecule type" value="Genomic_DNA"/>
</dbReference>
<dbReference type="Proteomes" id="UP000681722">
    <property type="component" value="Unassembled WGS sequence"/>
</dbReference>
<evidence type="ECO:0000313" key="5">
    <source>
        <dbReference type="Proteomes" id="UP000663829"/>
    </source>
</evidence>
<dbReference type="EMBL" id="CAJNOQ010020613">
    <property type="protein sequence ID" value="CAF1472324.1"/>
    <property type="molecule type" value="Genomic_DNA"/>
</dbReference>
<dbReference type="OrthoDB" id="10044165at2759"/>
<dbReference type="EMBL" id="CAJOBA010055855">
    <property type="protein sequence ID" value="CAF4287117.1"/>
    <property type="molecule type" value="Genomic_DNA"/>
</dbReference>
<gene>
    <name evidence="1" type="ORF">GPM918_LOCUS35511</name>
    <name evidence="2" type="ORF">OVA965_LOCUS36825</name>
    <name evidence="4" type="ORF">SRO942_LOCUS36230</name>
    <name evidence="3" type="ORF">TMI583_LOCUS37855</name>
</gene>
<dbReference type="EMBL" id="CAJNOK010033858">
    <property type="protein sequence ID" value="CAF1498420.1"/>
    <property type="molecule type" value="Genomic_DNA"/>
</dbReference>
<name>A0A815R564_9BILA</name>
<dbReference type="SUPFAM" id="SSF49899">
    <property type="entry name" value="Concanavalin A-like lectins/glucanases"/>
    <property type="match status" value="1"/>
</dbReference>
<dbReference type="AlphaFoldDB" id="A0A815R564"/>
<evidence type="ECO:0000313" key="4">
    <source>
        <dbReference type="EMBL" id="CAF4339648.1"/>
    </source>
</evidence>
<reference evidence="1" key="1">
    <citation type="submission" date="2021-02" db="EMBL/GenBank/DDBJ databases">
        <authorList>
            <person name="Nowell W R."/>
        </authorList>
    </citation>
    <scope>NUCLEOTIDE SEQUENCE</scope>
</reference>
<sequence length="195" mass="22656">MMSEQRVQEYLRNEIHRIQCTTNYIQKQMRILELSENEYFTTASYDVRLEENGKVAIHSGKQMFHNTVLGGNSYLSGIHRLRITIENLNSNHKYLFFGVLSSATGKIQSVPSFYSPSAYGWSMKCIYIKGIQIEEYDSDIVQEDVIELELNCDEQTISLLNKRTNKKMQMMVDGKLPWKLHCTICCPGDRLRLLD</sequence>
<dbReference type="InterPro" id="IPR013320">
    <property type="entry name" value="ConA-like_dom_sf"/>
</dbReference>
<organism evidence="1 5">
    <name type="scientific">Didymodactylos carnosus</name>
    <dbReference type="NCBI Taxonomy" id="1234261"/>
    <lineage>
        <taxon>Eukaryota</taxon>
        <taxon>Metazoa</taxon>
        <taxon>Spiralia</taxon>
        <taxon>Gnathifera</taxon>
        <taxon>Rotifera</taxon>
        <taxon>Eurotatoria</taxon>
        <taxon>Bdelloidea</taxon>
        <taxon>Philodinida</taxon>
        <taxon>Philodinidae</taxon>
        <taxon>Didymodactylos</taxon>
    </lineage>
</organism>
<dbReference type="Proteomes" id="UP000677228">
    <property type="component" value="Unassembled WGS sequence"/>
</dbReference>
<dbReference type="Proteomes" id="UP000682733">
    <property type="component" value="Unassembled WGS sequence"/>
</dbReference>
<keyword evidence="5" id="KW-1185">Reference proteome</keyword>
<accession>A0A815R564</accession>
<dbReference type="Proteomes" id="UP000663829">
    <property type="component" value="Unassembled WGS sequence"/>
</dbReference>
<comment type="caution">
    <text evidence="1">The sequence shown here is derived from an EMBL/GenBank/DDBJ whole genome shotgun (WGS) entry which is preliminary data.</text>
</comment>
<proteinExistence type="predicted"/>